<feature type="transmembrane region" description="Helical" evidence="1">
    <location>
        <begin position="81"/>
        <end position="99"/>
    </location>
</feature>
<proteinExistence type="predicted"/>
<sequence length="173" mass="19378">MRQFLYRQRKEISIPGSEESGADGGSGLLCCFLRSGKERADGGSTPLLVLSFLLVLCSSVGFASSLFSLLSCSLPLPLSSLHSILSVFFLLSSSCFLFFSPLVPPFSFCPALPSLFFFSLLFFCCLVLFPPFPSGPSPYYSQNCMRFFFFFYNEDVQDHYYSETFPIIYGICY</sequence>
<feature type="transmembrane region" description="Helical" evidence="1">
    <location>
        <begin position="47"/>
        <end position="69"/>
    </location>
</feature>
<keyword evidence="1" id="KW-1133">Transmembrane helix</keyword>
<gene>
    <name evidence="2" type="ORF">NC653_024154</name>
</gene>
<dbReference type="AlphaFoldDB" id="A0AAD6M936"/>
<name>A0AAD6M936_9ROSI</name>
<keyword evidence="1" id="KW-0472">Membrane</keyword>
<reference evidence="2" key="1">
    <citation type="journal article" date="2023" name="Mol. Ecol. Resour.">
        <title>Chromosome-level genome assembly of a triploid poplar Populus alba 'Berolinensis'.</title>
        <authorList>
            <person name="Chen S."/>
            <person name="Yu Y."/>
            <person name="Wang X."/>
            <person name="Wang S."/>
            <person name="Zhang T."/>
            <person name="Zhou Y."/>
            <person name="He R."/>
            <person name="Meng N."/>
            <person name="Wang Y."/>
            <person name="Liu W."/>
            <person name="Liu Z."/>
            <person name="Liu J."/>
            <person name="Guo Q."/>
            <person name="Huang H."/>
            <person name="Sederoff R.R."/>
            <person name="Wang G."/>
            <person name="Qu G."/>
            <person name="Chen S."/>
        </authorList>
    </citation>
    <scope>NUCLEOTIDE SEQUENCE</scope>
    <source>
        <strain evidence="2">SC-2020</strain>
    </source>
</reference>
<organism evidence="2 3">
    <name type="scientific">Populus alba x Populus x berolinensis</name>
    <dbReference type="NCBI Taxonomy" id="444605"/>
    <lineage>
        <taxon>Eukaryota</taxon>
        <taxon>Viridiplantae</taxon>
        <taxon>Streptophyta</taxon>
        <taxon>Embryophyta</taxon>
        <taxon>Tracheophyta</taxon>
        <taxon>Spermatophyta</taxon>
        <taxon>Magnoliopsida</taxon>
        <taxon>eudicotyledons</taxon>
        <taxon>Gunneridae</taxon>
        <taxon>Pentapetalae</taxon>
        <taxon>rosids</taxon>
        <taxon>fabids</taxon>
        <taxon>Malpighiales</taxon>
        <taxon>Salicaceae</taxon>
        <taxon>Saliceae</taxon>
        <taxon>Populus</taxon>
    </lineage>
</organism>
<dbReference type="EMBL" id="JAQIZT010000010">
    <property type="protein sequence ID" value="KAJ6980715.1"/>
    <property type="molecule type" value="Genomic_DNA"/>
</dbReference>
<evidence type="ECO:0000313" key="2">
    <source>
        <dbReference type="EMBL" id="KAJ6980715.1"/>
    </source>
</evidence>
<keyword evidence="1" id="KW-0812">Transmembrane</keyword>
<dbReference type="Proteomes" id="UP001164929">
    <property type="component" value="Chromosome 10"/>
</dbReference>
<keyword evidence="3" id="KW-1185">Reference proteome</keyword>
<protein>
    <recommendedName>
        <fullName evidence="4">Transmembrane protein</fullName>
    </recommendedName>
</protein>
<accession>A0AAD6M936</accession>
<evidence type="ECO:0000256" key="1">
    <source>
        <dbReference type="SAM" id="Phobius"/>
    </source>
</evidence>
<evidence type="ECO:0000313" key="3">
    <source>
        <dbReference type="Proteomes" id="UP001164929"/>
    </source>
</evidence>
<feature type="transmembrane region" description="Helical" evidence="1">
    <location>
        <begin position="111"/>
        <end position="132"/>
    </location>
</feature>
<comment type="caution">
    <text evidence="2">The sequence shown here is derived from an EMBL/GenBank/DDBJ whole genome shotgun (WGS) entry which is preliminary data.</text>
</comment>
<evidence type="ECO:0008006" key="4">
    <source>
        <dbReference type="Google" id="ProtNLM"/>
    </source>
</evidence>